<dbReference type="Gene3D" id="2.60.120.260">
    <property type="entry name" value="Galactose-binding domain-like"/>
    <property type="match status" value="3"/>
</dbReference>
<feature type="compositionally biased region" description="Low complexity" evidence="3">
    <location>
        <begin position="1"/>
        <end position="15"/>
    </location>
</feature>
<reference evidence="7" key="1">
    <citation type="journal article" date="2019" name="Int. J. Syst. Evol. Microbiol.">
        <title>The Global Catalogue of Microorganisms (GCM) 10K type strain sequencing project: providing services to taxonomists for standard genome sequencing and annotation.</title>
        <authorList>
            <consortium name="The Broad Institute Genomics Platform"/>
            <consortium name="The Broad Institute Genome Sequencing Center for Infectious Disease"/>
            <person name="Wu L."/>
            <person name="Ma J."/>
        </authorList>
    </citation>
    <scope>NUCLEOTIDE SEQUENCE [LARGE SCALE GENOMIC DNA]</scope>
    <source>
        <strain evidence="7">JCM 17975</strain>
    </source>
</reference>
<dbReference type="InterPro" id="IPR011081">
    <property type="entry name" value="Big_4"/>
</dbReference>
<dbReference type="Gene3D" id="2.60.120.200">
    <property type="match status" value="1"/>
</dbReference>
<dbReference type="SUPFAM" id="SSF49785">
    <property type="entry name" value="Galactose-binding domain-like"/>
    <property type="match status" value="2"/>
</dbReference>
<evidence type="ECO:0000256" key="1">
    <source>
        <dbReference type="ARBA" id="ARBA00022729"/>
    </source>
</evidence>
<dbReference type="SMART" id="SM00560">
    <property type="entry name" value="LamGL"/>
    <property type="match status" value="1"/>
</dbReference>
<dbReference type="EMBL" id="BAABHM010000016">
    <property type="protein sequence ID" value="GAA4709514.1"/>
    <property type="molecule type" value="Genomic_DNA"/>
</dbReference>
<gene>
    <name evidence="6" type="ORF">GCM10023198_35360</name>
</gene>
<dbReference type="InterPro" id="IPR017853">
    <property type="entry name" value="GH"/>
</dbReference>
<evidence type="ECO:0000256" key="4">
    <source>
        <dbReference type="SAM" id="SignalP"/>
    </source>
</evidence>
<dbReference type="InterPro" id="IPR006558">
    <property type="entry name" value="LamG-like"/>
</dbReference>
<proteinExistence type="predicted"/>
<keyword evidence="7" id="KW-1185">Reference proteome</keyword>
<keyword evidence="2" id="KW-1015">Disulfide bond</keyword>
<dbReference type="PROSITE" id="PS51318">
    <property type="entry name" value="TAT"/>
    <property type="match status" value="1"/>
</dbReference>
<keyword evidence="1 4" id="KW-0732">Signal</keyword>
<evidence type="ECO:0000259" key="5">
    <source>
        <dbReference type="PROSITE" id="PS51175"/>
    </source>
</evidence>
<dbReference type="SUPFAM" id="SSF49899">
    <property type="entry name" value="Concanavalin A-like lectins/glucanases"/>
    <property type="match status" value="1"/>
</dbReference>
<dbReference type="PROSITE" id="PS51175">
    <property type="entry name" value="CBM6"/>
    <property type="match status" value="2"/>
</dbReference>
<feature type="chain" id="PRO_5047005642" evidence="4">
    <location>
        <begin position="45"/>
        <end position="1329"/>
    </location>
</feature>
<dbReference type="InterPro" id="IPR005084">
    <property type="entry name" value="CBM6"/>
</dbReference>
<organism evidence="6 7">
    <name type="scientific">Promicromonospora umidemergens</name>
    <dbReference type="NCBI Taxonomy" id="629679"/>
    <lineage>
        <taxon>Bacteria</taxon>
        <taxon>Bacillati</taxon>
        <taxon>Actinomycetota</taxon>
        <taxon>Actinomycetes</taxon>
        <taxon>Micrococcales</taxon>
        <taxon>Promicromonosporaceae</taxon>
        <taxon>Promicromonospora</taxon>
    </lineage>
</organism>
<dbReference type="InterPro" id="IPR006311">
    <property type="entry name" value="TAT_signal"/>
</dbReference>
<dbReference type="CDD" id="cd04081">
    <property type="entry name" value="CBM35_galactosidase-like"/>
    <property type="match status" value="1"/>
</dbReference>
<accession>A0ABP8XKW1</accession>
<dbReference type="Pfam" id="PF07532">
    <property type="entry name" value="Big_4"/>
    <property type="match status" value="1"/>
</dbReference>
<dbReference type="SUPFAM" id="SSF51445">
    <property type="entry name" value="(Trans)glycosidases"/>
    <property type="match status" value="1"/>
</dbReference>
<evidence type="ECO:0000256" key="3">
    <source>
        <dbReference type="SAM" id="MobiDB-lite"/>
    </source>
</evidence>
<dbReference type="Proteomes" id="UP001500843">
    <property type="component" value="Unassembled WGS sequence"/>
</dbReference>
<sequence length="1329" mass="139388">MSTTPSSSSGAPARGPARRRSLRTAVAALATLALAGSTAGAALAAPVTATTGTTARTAEQELPAPHLHYTMDDVAGDVVPDASGNGLDGAISGTTSPVDAEGGGTALDLPGGADGGYVTIPRAALEGATDLTVSARVRWDGAGGAWQRVFDLGTDSTRYLFATPSNGDGRLRTALTTNGGGGEAQVGGYGPLRAEDWVTLTVTLDTAADELTTYLDGVAVGSAPSAVAAGDLLTDAAQSAGYLGKSFYPDPLLDGAIDDFRLYQAALSAEQVAQLVEQRPDMVELTKDTFEVRTTVAAAPDLPEAVRASYTDGYDRAVPVVWDEIDPAQYAQPGELTVSGHAAGTPVTAVITVHRGELRVDLGSATGAFHGGASGTLYGLYGDGLPSDNLIEGMGIRTVSTKAQDGPQHPGADALEVVRPLADATDGDVYIYMTDIHRGFPYEWPGDTPQEKLDTFVDKIATQVDQVLEMPAEYQDNVVFVPFNEPEGNMFGTGQWSYDGTSWLDDPTDYLAAWDRVHAVIKDRMPGARIAGPNTSILYGQVKGYLEHTVEAGTVPDVMTWHELSHPEKIRESVATYRGWEADVFAGTEHEGTELPVNINEYAFNYHTSVPGQMIQWISAIEDSKVDADIAYWNIDGNLSDSAVQSDRGNGQWWLFNAYAQMSGHTVEVTPPFPGENYTLQGVATLDTERAMARTIVGGSDGAAPVELVNVPEDVFGDDVRVTVREIPWTGQLGDSAQPRHLAETTMPVTDGKVVVEFDGESLPLLRESSAYEIVVTPAGVGEATSTAPTTWEGSYEAEDATHTGSGYSLNGPEGSPADVGKFYTSGGYDVSGLRTGSDLVLDFEVTVPQDGTYDLSVFANSQNTFEAVAEQGPTNVFVRVDDDAEQELHLPLGYKWVVWDHADTTVDLTAGTHTISLAARSLDGSGATQGDAIVDRITLALPGPDAETSVYEAEHATLDGGRALYEAPDGVDPAEVSGAGGVELAEGETATFWLYGATDGEATLSVDTLGGASGASGTLAVNGRDVLDLAPSRAARTHEVAAHLSGGVNKVVVTGGADGVVVDRLTTSPGSGALAAAEYQAEDAELAGSAAVSGFSLAEGGKAVTDVGGEPGNGNTLTFRVDTDRTGPHAVVLRYSNPEQSPASHYNPDPIARRADISVNGGESAPVLFPHSFHENSFWEKTVVLDLEKGENTITLSSQEAPNFDGSTFASDVWPDFPLRSRWAPVVDRITVSPLAAAQRAEAVKTTVEGVCRGPRAFLVVSTKNVTGERLDVRVSGELGNRSTEHLAPGRTWRQTFPARSSALAAGSVTVTAAGVTTEHTYPPVDCD</sequence>
<dbReference type="InterPro" id="IPR013320">
    <property type="entry name" value="ConA-like_dom_sf"/>
</dbReference>
<evidence type="ECO:0000313" key="6">
    <source>
        <dbReference type="EMBL" id="GAA4709514.1"/>
    </source>
</evidence>
<feature type="domain" description="CBM6" evidence="5">
    <location>
        <begin position="1078"/>
        <end position="1211"/>
    </location>
</feature>
<evidence type="ECO:0000313" key="7">
    <source>
        <dbReference type="Proteomes" id="UP001500843"/>
    </source>
</evidence>
<comment type="caution">
    <text evidence="6">The sequence shown here is derived from an EMBL/GenBank/DDBJ whole genome shotgun (WGS) entry which is preliminary data.</text>
</comment>
<dbReference type="Gene3D" id="3.20.20.80">
    <property type="entry name" value="Glycosidases"/>
    <property type="match status" value="1"/>
</dbReference>
<dbReference type="InterPro" id="IPR008979">
    <property type="entry name" value="Galactose-bd-like_sf"/>
</dbReference>
<feature type="signal peptide" evidence="4">
    <location>
        <begin position="1"/>
        <end position="44"/>
    </location>
</feature>
<protein>
    <submittedName>
        <fullName evidence="6">Ig-like domain-containing protein</fullName>
    </submittedName>
</protein>
<dbReference type="Pfam" id="PF13385">
    <property type="entry name" value="Laminin_G_3"/>
    <property type="match status" value="1"/>
</dbReference>
<feature type="domain" description="CBM6" evidence="5">
    <location>
        <begin position="794"/>
        <end position="941"/>
    </location>
</feature>
<feature type="region of interest" description="Disordered" evidence="3">
    <location>
        <begin position="1"/>
        <end position="20"/>
    </location>
</feature>
<dbReference type="RefSeq" id="WP_253868352.1">
    <property type="nucleotide sequence ID" value="NZ_BAABHM010000016.1"/>
</dbReference>
<evidence type="ECO:0000256" key="2">
    <source>
        <dbReference type="ARBA" id="ARBA00023157"/>
    </source>
</evidence>
<name>A0ABP8XKW1_9MICO</name>